<organism evidence="1 2">
    <name type="scientific">Caerostris extrusa</name>
    <name type="common">Bark spider</name>
    <name type="synonym">Caerostris bankana</name>
    <dbReference type="NCBI Taxonomy" id="172846"/>
    <lineage>
        <taxon>Eukaryota</taxon>
        <taxon>Metazoa</taxon>
        <taxon>Ecdysozoa</taxon>
        <taxon>Arthropoda</taxon>
        <taxon>Chelicerata</taxon>
        <taxon>Arachnida</taxon>
        <taxon>Araneae</taxon>
        <taxon>Araneomorphae</taxon>
        <taxon>Entelegynae</taxon>
        <taxon>Araneoidea</taxon>
        <taxon>Araneidae</taxon>
        <taxon>Caerostris</taxon>
    </lineage>
</organism>
<evidence type="ECO:0000313" key="2">
    <source>
        <dbReference type="Proteomes" id="UP001054945"/>
    </source>
</evidence>
<sequence>MRVDSMLIIWTDHCRYHKEWIGPWFCANDHTGDPRLLPNLQEVRSLQEGASISQWSMSEGISSGPEVDELGCLRPFFYFFNLKILIAAQNVALKSNGLVPQLSYVE</sequence>
<dbReference type="EMBL" id="BPLR01010004">
    <property type="protein sequence ID" value="GIY36046.1"/>
    <property type="molecule type" value="Genomic_DNA"/>
</dbReference>
<reference evidence="1 2" key="1">
    <citation type="submission" date="2021-06" db="EMBL/GenBank/DDBJ databases">
        <title>Caerostris extrusa draft genome.</title>
        <authorList>
            <person name="Kono N."/>
            <person name="Arakawa K."/>
        </authorList>
    </citation>
    <scope>NUCLEOTIDE SEQUENCE [LARGE SCALE GENOMIC DNA]</scope>
</reference>
<proteinExistence type="predicted"/>
<evidence type="ECO:0000313" key="1">
    <source>
        <dbReference type="EMBL" id="GIY36046.1"/>
    </source>
</evidence>
<dbReference type="Proteomes" id="UP001054945">
    <property type="component" value="Unassembled WGS sequence"/>
</dbReference>
<keyword evidence="2" id="KW-1185">Reference proteome</keyword>
<accession>A0AAV4SRV7</accession>
<name>A0AAV4SRV7_CAEEX</name>
<comment type="caution">
    <text evidence="1">The sequence shown here is derived from an EMBL/GenBank/DDBJ whole genome shotgun (WGS) entry which is preliminary data.</text>
</comment>
<protein>
    <submittedName>
        <fullName evidence="1">Uncharacterized protein</fullName>
    </submittedName>
</protein>
<gene>
    <name evidence="1" type="ORF">CEXT_39881</name>
</gene>
<dbReference type="AlphaFoldDB" id="A0AAV4SRV7"/>